<organism evidence="1 2">
    <name type="scientific">Pristionchus pacificus</name>
    <name type="common">Parasitic nematode worm</name>
    <dbReference type="NCBI Taxonomy" id="54126"/>
    <lineage>
        <taxon>Eukaryota</taxon>
        <taxon>Metazoa</taxon>
        <taxon>Ecdysozoa</taxon>
        <taxon>Nematoda</taxon>
        <taxon>Chromadorea</taxon>
        <taxon>Rhabditida</taxon>
        <taxon>Rhabditina</taxon>
        <taxon>Diplogasteromorpha</taxon>
        <taxon>Diplogasteroidea</taxon>
        <taxon>Neodiplogasteridae</taxon>
        <taxon>Pristionchus</taxon>
    </lineage>
</organism>
<proteinExistence type="predicted"/>
<evidence type="ECO:0000313" key="2">
    <source>
        <dbReference type="Proteomes" id="UP000005239"/>
    </source>
</evidence>
<gene>
    <name evidence="1" type="primary">WBGene00276406</name>
</gene>
<reference evidence="2" key="1">
    <citation type="journal article" date="2008" name="Nat. Genet.">
        <title>The Pristionchus pacificus genome provides a unique perspective on nematode lifestyle and parasitism.</title>
        <authorList>
            <person name="Dieterich C."/>
            <person name="Clifton S.W."/>
            <person name="Schuster L.N."/>
            <person name="Chinwalla A."/>
            <person name="Delehaunty K."/>
            <person name="Dinkelacker I."/>
            <person name="Fulton L."/>
            <person name="Fulton R."/>
            <person name="Godfrey J."/>
            <person name="Minx P."/>
            <person name="Mitreva M."/>
            <person name="Roeseler W."/>
            <person name="Tian H."/>
            <person name="Witte H."/>
            <person name="Yang S.P."/>
            <person name="Wilson R.K."/>
            <person name="Sommer R.J."/>
        </authorList>
    </citation>
    <scope>NUCLEOTIDE SEQUENCE [LARGE SCALE GENOMIC DNA]</scope>
    <source>
        <strain evidence="2">PS312</strain>
    </source>
</reference>
<accession>A0A2A6CHE0</accession>
<dbReference type="AlphaFoldDB" id="A0A2A6CHE0"/>
<protein>
    <submittedName>
        <fullName evidence="1">Uncharacterized protein</fullName>
    </submittedName>
</protein>
<name>A0A2A6CHE0_PRIPA</name>
<dbReference type="EnsemblMetazoa" id="PPA38037.1">
    <property type="protein sequence ID" value="PPA38037.1"/>
    <property type="gene ID" value="WBGene00276406"/>
</dbReference>
<evidence type="ECO:0000313" key="1">
    <source>
        <dbReference type="EnsemblMetazoa" id="PPA38037.1"/>
    </source>
</evidence>
<dbReference type="Proteomes" id="UP000005239">
    <property type="component" value="Unassembled WGS sequence"/>
</dbReference>
<sequence>MVLQCAQLSRPRIPREGCSGNCRFLYVTTLCSI</sequence>
<reference evidence="1" key="2">
    <citation type="submission" date="2022-06" db="UniProtKB">
        <authorList>
            <consortium name="EnsemblMetazoa"/>
        </authorList>
    </citation>
    <scope>IDENTIFICATION</scope>
    <source>
        <strain evidence="1">PS312</strain>
    </source>
</reference>
<accession>A0A8R1YWG5</accession>
<keyword evidence="2" id="KW-1185">Reference proteome</keyword>